<proteinExistence type="predicted"/>
<dbReference type="PANTHER" id="PTHR35348:SF1">
    <property type="entry name" value="TESTIS, PROSTATE AND PLACENTA-EXPRESSED PROTEIN"/>
    <property type="match status" value="1"/>
</dbReference>
<dbReference type="PANTHER" id="PTHR35348">
    <property type="entry name" value="TESTIS, PROSTATE AND PLACENTA-EXPRESSED PROTEIN"/>
    <property type="match status" value="1"/>
</dbReference>
<evidence type="ECO:0000313" key="1">
    <source>
        <dbReference type="Proteomes" id="UP000189704"/>
    </source>
</evidence>
<keyword evidence="1" id="KW-1185">Reference proteome</keyword>
<dbReference type="Proteomes" id="UP000189704">
    <property type="component" value="Unplaced"/>
</dbReference>
<gene>
    <name evidence="2" type="primary">TEPP</name>
</gene>
<dbReference type="InterPro" id="IPR034584">
    <property type="entry name" value="SPMIP8"/>
</dbReference>
<dbReference type="RefSeq" id="XP_008066206.2">
    <property type="nucleotide sequence ID" value="XM_008068015.2"/>
</dbReference>
<evidence type="ECO:0000313" key="2">
    <source>
        <dbReference type="RefSeq" id="XP_008066206.2"/>
    </source>
</evidence>
<dbReference type="CTD" id="374739"/>
<name>A0A1U7UK20_CARSF</name>
<organism evidence="1 2">
    <name type="scientific">Carlito syrichta</name>
    <name type="common">Philippine tarsier</name>
    <name type="synonym">Tarsius syrichta</name>
    <dbReference type="NCBI Taxonomy" id="1868482"/>
    <lineage>
        <taxon>Eukaryota</taxon>
        <taxon>Metazoa</taxon>
        <taxon>Chordata</taxon>
        <taxon>Craniata</taxon>
        <taxon>Vertebrata</taxon>
        <taxon>Euteleostomi</taxon>
        <taxon>Mammalia</taxon>
        <taxon>Eutheria</taxon>
        <taxon>Euarchontoglires</taxon>
        <taxon>Primates</taxon>
        <taxon>Haplorrhini</taxon>
        <taxon>Tarsiiformes</taxon>
        <taxon>Tarsiidae</taxon>
        <taxon>Carlito</taxon>
    </lineage>
</organism>
<dbReference type="AlphaFoldDB" id="A0A1U7UK20"/>
<sequence length="357" mass="39600">MAEFRQDGLAQQTPYIQGSCPQLKRAGPQPRICTPVPSSPDPLTVLLTLLLTAPSSVPSLPSAAQLLPARSCQVAKEWVPHNQAEVGIVSAQCSFILLLSLGPGPCPPHFLFCPLSSRRAESPHKPVNLGLCPANEVAAVAMARIIDLVPWDDGSAHVYASPAILLPMERQRNQLAAVKQQLYHPALPTLRRMDMDSVKACLSDEHCQSTTYCHKDEFDNAHYTLLGVPNKPLQCLDITATGQKLRNRYREGKLAPVAPGINRVDWPCFTRAIEDWSRFVSSAGEFKLPCPSKRGESFSGYAVRYLKPDVTQSWRYCLNQNPSLDRYGQKPLPFDSVNAFRSFGSHFSRVNYLTPWH</sequence>
<dbReference type="OrthoDB" id="9970246at2759"/>
<dbReference type="KEGG" id="csyr:103270497"/>
<dbReference type="Pfam" id="PF22574">
    <property type="entry name" value="SPMIP8"/>
    <property type="match status" value="1"/>
</dbReference>
<dbReference type="GeneID" id="103270497"/>
<accession>A0A1U7UK20</accession>
<protein>
    <submittedName>
        <fullName evidence="2">LOW QUALITY PROTEIN: testis, prostate and placenta-expressed protein</fullName>
    </submittedName>
</protein>
<reference evidence="2" key="1">
    <citation type="submission" date="2025-08" db="UniProtKB">
        <authorList>
            <consortium name="RefSeq"/>
        </authorList>
    </citation>
    <scope>IDENTIFICATION</scope>
</reference>